<keyword evidence="3 7" id="KW-0812">Transmembrane</keyword>
<sequence>MENWGRLSHLFVVVFLSNFATYVVNPAITDVIVDAVCGGKEECSLAIYLTGFQQAISGLGAVVMMPLIGNLSDVYGRKTLLLIPLMLSIFPSVILAWKRSTNFFYAYYGFKILTAMVTEGGVICLALAYLADNVREEKRVSAFGILFGVVSAANVCGTLVARLLSTTHIFQAAAAASIVAVAYVSLLLKETTRHREPADLLEQPMLKPETAQNRESSKEINFTRGIPSPMDIICLLKSSVAFSLLACVAFFNSLADAGIQSFLLYFLKARFHFKKDQFADILLLTYGGSTLFFLPILGPLIGEEILLILGLFAGFLNMFLNSIAWSAWVPYASASLSILFSLATPNLYFCPRVHRFISLALASSALDLLMCNANSILVSFAADRLYSEYIYKDTH</sequence>
<accession>A0ABR0U826</accession>
<proteinExistence type="inferred from homology"/>
<feature type="transmembrane region" description="Helical" evidence="7">
    <location>
        <begin position="240"/>
        <end position="266"/>
    </location>
</feature>
<evidence type="ECO:0000256" key="6">
    <source>
        <dbReference type="ARBA" id="ARBA00044504"/>
    </source>
</evidence>
<evidence type="ECO:0000256" key="7">
    <source>
        <dbReference type="SAM" id="Phobius"/>
    </source>
</evidence>
<name>A0ABR0U826_REHGL</name>
<keyword evidence="2" id="KW-0813">Transport</keyword>
<dbReference type="SUPFAM" id="SSF103473">
    <property type="entry name" value="MFS general substrate transporter"/>
    <property type="match status" value="1"/>
</dbReference>
<feature type="transmembrane region" description="Helical" evidence="7">
    <location>
        <begin position="80"/>
        <end position="97"/>
    </location>
</feature>
<dbReference type="EMBL" id="JABTTQ020003310">
    <property type="protein sequence ID" value="KAK6118687.1"/>
    <property type="molecule type" value="Genomic_DNA"/>
</dbReference>
<reference evidence="8 9" key="1">
    <citation type="journal article" date="2021" name="Comput. Struct. Biotechnol. J.">
        <title>De novo genome assembly of the potent medicinal plant Rehmannia glutinosa using nanopore technology.</title>
        <authorList>
            <person name="Ma L."/>
            <person name="Dong C."/>
            <person name="Song C."/>
            <person name="Wang X."/>
            <person name="Zheng X."/>
            <person name="Niu Y."/>
            <person name="Chen S."/>
            <person name="Feng W."/>
        </authorList>
    </citation>
    <scope>NUCLEOTIDE SEQUENCE [LARGE SCALE GENOMIC DNA]</scope>
    <source>
        <strain evidence="8">DH-2019</strain>
    </source>
</reference>
<protein>
    <recommendedName>
        <fullName evidence="10">Major facilitator superfamily (MFS) profile domain-containing protein</fullName>
    </recommendedName>
</protein>
<comment type="caution">
    <text evidence="8">The sequence shown here is derived from an EMBL/GenBank/DDBJ whole genome shotgun (WGS) entry which is preliminary data.</text>
</comment>
<keyword evidence="4 7" id="KW-1133">Transmembrane helix</keyword>
<dbReference type="PANTHER" id="PTHR23504">
    <property type="entry name" value="MAJOR FACILITATOR SUPERFAMILY DOMAIN-CONTAINING PROTEIN 10"/>
    <property type="match status" value="1"/>
</dbReference>
<keyword evidence="5 7" id="KW-0472">Membrane</keyword>
<comment type="similarity">
    <text evidence="6">Belongs to the major facilitator superfamily. Phosphate:H(+) symporter (TC 2.A.1.9) family.</text>
</comment>
<evidence type="ECO:0000313" key="9">
    <source>
        <dbReference type="Proteomes" id="UP001318860"/>
    </source>
</evidence>
<dbReference type="Pfam" id="PF07690">
    <property type="entry name" value="MFS_1"/>
    <property type="match status" value="1"/>
</dbReference>
<keyword evidence="9" id="KW-1185">Reference proteome</keyword>
<feature type="transmembrane region" description="Helical" evidence="7">
    <location>
        <begin position="169"/>
        <end position="188"/>
    </location>
</feature>
<evidence type="ECO:0000256" key="3">
    <source>
        <dbReference type="ARBA" id="ARBA00022692"/>
    </source>
</evidence>
<dbReference type="InterPro" id="IPR036259">
    <property type="entry name" value="MFS_trans_sf"/>
</dbReference>
<feature type="transmembrane region" description="Helical" evidence="7">
    <location>
        <begin position="103"/>
        <end position="130"/>
    </location>
</feature>
<dbReference type="Gene3D" id="1.20.1250.20">
    <property type="entry name" value="MFS general substrate transporter like domains"/>
    <property type="match status" value="1"/>
</dbReference>
<comment type="subcellular location">
    <subcellularLocation>
        <location evidence="1">Membrane</location>
        <topology evidence="1">Multi-pass membrane protein</topology>
    </subcellularLocation>
</comment>
<feature type="transmembrane region" description="Helical" evidence="7">
    <location>
        <begin position="142"/>
        <end position="163"/>
    </location>
</feature>
<evidence type="ECO:0000256" key="2">
    <source>
        <dbReference type="ARBA" id="ARBA00022448"/>
    </source>
</evidence>
<feature type="transmembrane region" description="Helical" evidence="7">
    <location>
        <begin position="7"/>
        <end position="25"/>
    </location>
</feature>
<feature type="transmembrane region" description="Helical" evidence="7">
    <location>
        <begin position="278"/>
        <end position="298"/>
    </location>
</feature>
<evidence type="ECO:0008006" key="10">
    <source>
        <dbReference type="Google" id="ProtNLM"/>
    </source>
</evidence>
<feature type="transmembrane region" description="Helical" evidence="7">
    <location>
        <begin position="305"/>
        <end position="325"/>
    </location>
</feature>
<dbReference type="InterPro" id="IPR011701">
    <property type="entry name" value="MFS"/>
</dbReference>
<evidence type="ECO:0000256" key="1">
    <source>
        <dbReference type="ARBA" id="ARBA00004141"/>
    </source>
</evidence>
<feature type="transmembrane region" description="Helical" evidence="7">
    <location>
        <begin position="45"/>
        <end position="68"/>
    </location>
</feature>
<evidence type="ECO:0000256" key="4">
    <source>
        <dbReference type="ARBA" id="ARBA00022989"/>
    </source>
</evidence>
<gene>
    <name evidence="8" type="ORF">DH2020_047600</name>
</gene>
<evidence type="ECO:0000256" key="5">
    <source>
        <dbReference type="ARBA" id="ARBA00023136"/>
    </source>
</evidence>
<organism evidence="8 9">
    <name type="scientific">Rehmannia glutinosa</name>
    <name type="common">Chinese foxglove</name>
    <dbReference type="NCBI Taxonomy" id="99300"/>
    <lineage>
        <taxon>Eukaryota</taxon>
        <taxon>Viridiplantae</taxon>
        <taxon>Streptophyta</taxon>
        <taxon>Embryophyta</taxon>
        <taxon>Tracheophyta</taxon>
        <taxon>Spermatophyta</taxon>
        <taxon>Magnoliopsida</taxon>
        <taxon>eudicotyledons</taxon>
        <taxon>Gunneridae</taxon>
        <taxon>Pentapetalae</taxon>
        <taxon>asterids</taxon>
        <taxon>lamiids</taxon>
        <taxon>Lamiales</taxon>
        <taxon>Orobanchaceae</taxon>
        <taxon>Rehmannieae</taxon>
        <taxon>Rehmannia</taxon>
    </lineage>
</organism>
<dbReference type="Proteomes" id="UP001318860">
    <property type="component" value="Unassembled WGS sequence"/>
</dbReference>
<evidence type="ECO:0000313" key="8">
    <source>
        <dbReference type="EMBL" id="KAK6118687.1"/>
    </source>
</evidence>
<dbReference type="PANTHER" id="PTHR23504:SF95">
    <property type="entry name" value="MAJOR FACILITATOR SUPERFAMILY PROTEIN"/>
    <property type="match status" value="1"/>
</dbReference>
<feature type="transmembrane region" description="Helical" evidence="7">
    <location>
        <begin position="356"/>
        <end position="382"/>
    </location>
</feature>